<gene>
    <name evidence="3" type="ORF">H8699_00180</name>
</gene>
<dbReference type="Pfam" id="PF04977">
    <property type="entry name" value="DivIC"/>
    <property type="match status" value="1"/>
</dbReference>
<reference evidence="3" key="1">
    <citation type="submission" date="2020-08" db="EMBL/GenBank/DDBJ databases">
        <title>Genome public.</title>
        <authorList>
            <person name="Liu C."/>
            <person name="Sun Q."/>
        </authorList>
    </citation>
    <scope>NUCLEOTIDE SEQUENCE</scope>
    <source>
        <strain evidence="3">NSJ-44</strain>
    </source>
</reference>
<proteinExistence type="predicted"/>
<keyword evidence="1" id="KW-0175">Coiled coil</keyword>
<dbReference type="InterPro" id="IPR007060">
    <property type="entry name" value="FtsL/DivIC"/>
</dbReference>
<dbReference type="EMBL" id="JACRSO010000001">
    <property type="protein sequence ID" value="MBC8527853.1"/>
    <property type="molecule type" value="Genomic_DNA"/>
</dbReference>
<feature type="transmembrane region" description="Helical" evidence="2">
    <location>
        <begin position="12"/>
        <end position="29"/>
    </location>
</feature>
<dbReference type="AlphaFoldDB" id="A0A926HL96"/>
<evidence type="ECO:0000313" key="3">
    <source>
        <dbReference type="EMBL" id="MBC8527853.1"/>
    </source>
</evidence>
<evidence type="ECO:0000256" key="2">
    <source>
        <dbReference type="SAM" id="Phobius"/>
    </source>
</evidence>
<comment type="caution">
    <text evidence="3">The sequence shown here is derived from an EMBL/GenBank/DDBJ whole genome shotgun (WGS) entry which is preliminary data.</text>
</comment>
<protein>
    <submittedName>
        <fullName evidence="3">Septum formation initiator family protein</fullName>
    </submittedName>
</protein>
<keyword evidence="2" id="KW-0472">Membrane</keyword>
<feature type="coiled-coil region" evidence="1">
    <location>
        <begin position="35"/>
        <end position="69"/>
    </location>
</feature>
<keyword evidence="4" id="KW-1185">Reference proteome</keyword>
<organism evidence="3 4">
    <name type="scientific">Luoshenia tenuis</name>
    <dbReference type="NCBI Taxonomy" id="2763654"/>
    <lineage>
        <taxon>Bacteria</taxon>
        <taxon>Bacillati</taxon>
        <taxon>Bacillota</taxon>
        <taxon>Clostridia</taxon>
        <taxon>Christensenellales</taxon>
        <taxon>Christensenellaceae</taxon>
        <taxon>Luoshenia</taxon>
    </lineage>
</organism>
<accession>A0A926HL96</accession>
<evidence type="ECO:0000313" key="4">
    <source>
        <dbReference type="Proteomes" id="UP000654279"/>
    </source>
</evidence>
<name>A0A926HL96_9FIRM</name>
<dbReference type="Proteomes" id="UP000654279">
    <property type="component" value="Unassembled WGS sequence"/>
</dbReference>
<evidence type="ECO:0000256" key="1">
    <source>
        <dbReference type="SAM" id="Coils"/>
    </source>
</evidence>
<keyword evidence="2" id="KW-1133">Transmembrane helix</keyword>
<sequence length="94" mass="10967">MAKTKRKMSRKLKWIISCAVMVYVAVILIQQQVQMRDQAAQMASIRDQMAQAQATNEQLERDIAFAKTDEYIENAARDKLGWVRENEIIFMEDN</sequence>
<keyword evidence="2" id="KW-0812">Transmembrane</keyword>
<dbReference type="RefSeq" id="WP_147518103.1">
    <property type="nucleotide sequence ID" value="NZ_JACRSO010000001.1"/>
</dbReference>